<evidence type="ECO:0000256" key="1">
    <source>
        <dbReference type="SAM" id="MobiDB-lite"/>
    </source>
</evidence>
<feature type="transmembrane region" description="Helical" evidence="2">
    <location>
        <begin position="244"/>
        <end position="263"/>
    </location>
</feature>
<feature type="region of interest" description="Disordered" evidence="1">
    <location>
        <begin position="170"/>
        <end position="218"/>
    </location>
</feature>
<proteinExistence type="predicted"/>
<evidence type="ECO:0000313" key="3">
    <source>
        <dbReference type="EMBL" id="WAQ96463.1"/>
    </source>
</evidence>
<feature type="compositionally biased region" description="Basic and acidic residues" evidence="1">
    <location>
        <begin position="201"/>
        <end position="215"/>
    </location>
</feature>
<dbReference type="Proteomes" id="UP001164746">
    <property type="component" value="Chromosome 2"/>
</dbReference>
<accession>A0ABY7DK42</accession>
<dbReference type="EMBL" id="CP111013">
    <property type="protein sequence ID" value="WAQ96463.1"/>
    <property type="molecule type" value="Genomic_DNA"/>
</dbReference>
<keyword evidence="2" id="KW-0472">Membrane</keyword>
<feature type="transmembrane region" description="Helical" evidence="2">
    <location>
        <begin position="329"/>
        <end position="349"/>
    </location>
</feature>
<sequence length="478" mass="53559">MRMPGVQRKNGMIKVNPATSIRRLYGTIKAPSVNSGAHSDTIVIRTEAKCLMTLINPLNWITEHFGNYCPQEEANISKYVIVFPLITILTNMKRSLRDSNTIYRNENVTPINHGLELVHGTPVIHREREHRLDWVILAVVIPQAGNHLGQVTRRDFGVRSRSRRTEFVGVGWGGERRGGRSKRGREREGGEEEGGGKRRGREREERRREREEGGDNFKSINQSNYDNFNVETLIDAEKILRGNVFIFLGLCLALAGVCGPAWFRTSHPPGPDPTWTLEEAFGWQALDEPHWLEFKVLSVASLLSGFAAMVIAAVTLTKVHNSDMAPKHILLISISILFVPVLKVAHVTTKTSNFGKAADCWSFVLATSGAACMFTSSAAFFLALTKAAFNLCDQKSRRREHHRRRDESLRRNEIIARHFHDTNRAFDSASEENSIVNNELRVSADSDSTYSVISNGGLNNRNTGHASHLPMSNEITIV</sequence>
<reference evidence="3" key="1">
    <citation type="submission" date="2022-11" db="EMBL/GenBank/DDBJ databases">
        <title>Centuries of genome instability and evolution in soft-shell clam transmissible cancer (bioRxiv).</title>
        <authorList>
            <person name="Hart S.F.M."/>
            <person name="Yonemitsu M.A."/>
            <person name="Giersch R.M."/>
            <person name="Beal B.F."/>
            <person name="Arriagada G."/>
            <person name="Davis B.W."/>
            <person name="Ostrander E.A."/>
            <person name="Goff S.P."/>
            <person name="Metzger M.J."/>
        </authorList>
    </citation>
    <scope>NUCLEOTIDE SEQUENCE</scope>
    <source>
        <strain evidence="3">MELC-2E11</strain>
        <tissue evidence="3">Siphon/mantle</tissue>
    </source>
</reference>
<protein>
    <submittedName>
        <fullName evidence="3">Uncharacterized protein</fullName>
    </submittedName>
</protein>
<evidence type="ECO:0000313" key="4">
    <source>
        <dbReference type="Proteomes" id="UP001164746"/>
    </source>
</evidence>
<organism evidence="3 4">
    <name type="scientific">Mya arenaria</name>
    <name type="common">Soft-shell clam</name>
    <dbReference type="NCBI Taxonomy" id="6604"/>
    <lineage>
        <taxon>Eukaryota</taxon>
        <taxon>Metazoa</taxon>
        <taxon>Spiralia</taxon>
        <taxon>Lophotrochozoa</taxon>
        <taxon>Mollusca</taxon>
        <taxon>Bivalvia</taxon>
        <taxon>Autobranchia</taxon>
        <taxon>Heteroconchia</taxon>
        <taxon>Euheterodonta</taxon>
        <taxon>Imparidentia</taxon>
        <taxon>Neoheterodontei</taxon>
        <taxon>Myida</taxon>
        <taxon>Myoidea</taxon>
        <taxon>Myidae</taxon>
        <taxon>Mya</taxon>
    </lineage>
</organism>
<name>A0ABY7DK42_MYAAR</name>
<gene>
    <name evidence="3" type="ORF">MAR_029153</name>
</gene>
<feature type="transmembrane region" description="Helical" evidence="2">
    <location>
        <begin position="361"/>
        <end position="389"/>
    </location>
</feature>
<keyword evidence="2" id="KW-0812">Transmembrane</keyword>
<keyword evidence="4" id="KW-1185">Reference proteome</keyword>
<keyword evidence="2" id="KW-1133">Transmembrane helix</keyword>
<evidence type="ECO:0000256" key="2">
    <source>
        <dbReference type="SAM" id="Phobius"/>
    </source>
</evidence>
<feature type="transmembrane region" description="Helical" evidence="2">
    <location>
        <begin position="296"/>
        <end position="317"/>
    </location>
</feature>